<protein>
    <submittedName>
        <fullName evidence="2">DUF302 domain-containing protein</fullName>
    </submittedName>
</protein>
<name>A0A2N9YGX2_9GAMM</name>
<evidence type="ECO:0000313" key="2">
    <source>
        <dbReference type="EMBL" id="AUI69635.1"/>
    </source>
</evidence>
<keyword evidence="3" id="KW-1185">Reference proteome</keyword>
<dbReference type="PANTHER" id="PTHR38342">
    <property type="entry name" value="SLR5037 PROTEIN"/>
    <property type="match status" value="1"/>
</dbReference>
<dbReference type="Pfam" id="PF03625">
    <property type="entry name" value="DUF302"/>
    <property type="match status" value="1"/>
</dbReference>
<gene>
    <name evidence="2" type="ORF">BLE401_13665</name>
</gene>
<proteinExistence type="predicted"/>
<dbReference type="RefSeq" id="WP_062152642.1">
    <property type="nucleotide sequence ID" value="NZ_CP012373.2"/>
</dbReference>
<dbReference type="STRING" id="288004.AL038_10605"/>
<sequence length="156" mass="17502">MTNINIMKNGLNLLSIIVFCSCTLTLRNVYAEALLFRQSTQKPFADVVQDVEYAIEAQNFRITARNDIGRAIRERGTTDFPATLIIHFCNLQYAETLLTINPDLLLAMPCRIAIYQDKQTVIISTPQLPPSTQAKLQLVVDEINHILQAIVRAGAE</sequence>
<dbReference type="InterPro" id="IPR005180">
    <property type="entry name" value="DUF302"/>
</dbReference>
<dbReference type="CDD" id="cd14797">
    <property type="entry name" value="DUF302"/>
    <property type="match status" value="1"/>
</dbReference>
<dbReference type="Gene3D" id="3.30.310.70">
    <property type="entry name" value="TT1751-like domain"/>
    <property type="match status" value="1"/>
</dbReference>
<dbReference type="InterPro" id="IPR035923">
    <property type="entry name" value="TT1751-like_sf"/>
</dbReference>
<feature type="domain" description="DUF302" evidence="1">
    <location>
        <begin position="67"/>
        <end position="125"/>
    </location>
</feature>
<evidence type="ECO:0000259" key="1">
    <source>
        <dbReference type="Pfam" id="PF03625"/>
    </source>
</evidence>
<dbReference type="EMBL" id="CP018889">
    <property type="protein sequence ID" value="AUI69635.1"/>
    <property type="molecule type" value="Genomic_DNA"/>
</dbReference>
<dbReference type="PANTHER" id="PTHR38342:SF1">
    <property type="entry name" value="SLR5037 PROTEIN"/>
    <property type="match status" value="1"/>
</dbReference>
<dbReference type="SUPFAM" id="SSF103247">
    <property type="entry name" value="TT1751-like"/>
    <property type="match status" value="1"/>
</dbReference>
<evidence type="ECO:0000313" key="3">
    <source>
        <dbReference type="Proteomes" id="UP000234271"/>
    </source>
</evidence>
<organism evidence="2 3">
    <name type="scientific">Beggiatoa leptomitoformis</name>
    <dbReference type="NCBI Taxonomy" id="288004"/>
    <lineage>
        <taxon>Bacteria</taxon>
        <taxon>Pseudomonadati</taxon>
        <taxon>Pseudomonadota</taxon>
        <taxon>Gammaproteobacteria</taxon>
        <taxon>Thiotrichales</taxon>
        <taxon>Thiotrichaceae</taxon>
        <taxon>Beggiatoa</taxon>
    </lineage>
</organism>
<dbReference type="Proteomes" id="UP000234271">
    <property type="component" value="Chromosome"/>
</dbReference>
<reference evidence="3" key="1">
    <citation type="submission" date="2016-12" db="EMBL/GenBank/DDBJ databases">
        <title>Complete Genome Sequence of Beggiatoa leptomitiformis D-401.</title>
        <authorList>
            <person name="Fomenkov A."/>
            <person name="Vincze T."/>
            <person name="Grabovich M."/>
            <person name="Anton B.P."/>
            <person name="Dubinina G."/>
            <person name="Orlova M."/>
            <person name="Belousova E."/>
            <person name="Roberts R.J."/>
        </authorList>
    </citation>
    <scope>NUCLEOTIDE SEQUENCE [LARGE SCALE GENOMIC DNA]</scope>
    <source>
        <strain evidence="3">D-401</strain>
    </source>
</reference>
<accession>A0A2N9YGX2</accession>
<dbReference type="AlphaFoldDB" id="A0A2N9YGX2"/>
<dbReference type="OrthoDB" id="14730at2"/>